<reference evidence="4" key="1">
    <citation type="journal article" date="2016" name="Nat. Commun.">
        <title>Genome analysis of three Pneumocystis species reveals adaptation mechanisms to life exclusively in mammalian hosts.</title>
        <authorList>
            <person name="Ma L."/>
            <person name="Chen Z."/>
            <person name="Huang D.W."/>
            <person name="Kutty G."/>
            <person name="Ishihara M."/>
            <person name="Wang H."/>
            <person name="Abouelleil A."/>
            <person name="Bishop L."/>
            <person name="Davey E."/>
            <person name="Deng R."/>
            <person name="Deng X."/>
            <person name="Fan L."/>
            <person name="Fantoni G."/>
            <person name="Fitzgerald M."/>
            <person name="Gogineni E."/>
            <person name="Goldberg J.M."/>
            <person name="Handley G."/>
            <person name="Hu X."/>
            <person name="Huber C."/>
            <person name="Jiao X."/>
            <person name="Jones K."/>
            <person name="Levin J.Z."/>
            <person name="Liu Y."/>
            <person name="Macdonald P."/>
            <person name="Melnikov A."/>
            <person name="Raley C."/>
            <person name="Sassi M."/>
            <person name="Sherman B.T."/>
            <person name="Song X."/>
            <person name="Sykes S."/>
            <person name="Tran B."/>
            <person name="Walsh L."/>
            <person name="Xia Y."/>
            <person name="Yang J."/>
            <person name="Young S."/>
            <person name="Zeng Q."/>
            <person name="Zheng X."/>
            <person name="Stephens R."/>
            <person name="Nusbaum C."/>
            <person name="Birren B.W."/>
            <person name="Azadi P."/>
            <person name="Lempicki R.A."/>
            <person name="Cuomo C.A."/>
            <person name="Kovacs J.A."/>
        </authorList>
    </citation>
    <scope>NUCLEOTIDE SEQUENCE [LARGE SCALE GENOMIC DNA]</scope>
    <source>
        <strain evidence="4">RU7</strain>
    </source>
</reference>
<evidence type="ECO:0000313" key="4">
    <source>
        <dbReference type="Proteomes" id="UP000053447"/>
    </source>
</evidence>
<dbReference type="InterPro" id="IPR008555">
    <property type="entry name" value="SIKE"/>
</dbReference>
<evidence type="ECO:0000256" key="1">
    <source>
        <dbReference type="ARBA" id="ARBA00005537"/>
    </source>
</evidence>
<name>A0A0W4ZVY6_PNEJ7</name>
<gene>
    <name evidence="3" type="ORF">T551_00020</name>
</gene>
<dbReference type="AlphaFoldDB" id="A0A0W4ZVY6"/>
<keyword evidence="2" id="KW-0175">Coiled coil</keyword>
<dbReference type="PANTHER" id="PTHR39472">
    <property type="entry name" value="EXPRESSED PROTEIN"/>
    <property type="match status" value="1"/>
</dbReference>
<dbReference type="OrthoDB" id="21214at2759"/>
<sequence length="197" mass="22855">MAELPAPNDITRVNKLVETLVAQLTQNQETITVLKHQIEILKNEFVAVIRSPTKALFSSDKEHTREHMQLVTECQALKRENYALNELLDAYEQGLSEIMTKIRTFMHDTTSRTLQLHKHYRAELSRQEETQQQQQKSYLDLQAGLYRINALIREAYATNIPEDPVIEALQTENNGLREMLRLSYRKEANSMSDTLPE</sequence>
<dbReference type="RefSeq" id="XP_018231227.1">
    <property type="nucleotide sequence ID" value="XM_018372287.1"/>
</dbReference>
<dbReference type="PANTHER" id="PTHR39472:SF1">
    <property type="entry name" value="EXPRESSED PROTEIN"/>
    <property type="match status" value="1"/>
</dbReference>
<accession>A0A0W4ZVY6</accession>
<dbReference type="GeneID" id="28938542"/>
<keyword evidence="4" id="KW-1185">Reference proteome</keyword>
<comment type="caution">
    <text evidence="3">The sequence shown here is derived from an EMBL/GenBank/DDBJ whole genome shotgun (WGS) entry which is preliminary data.</text>
</comment>
<evidence type="ECO:0000313" key="3">
    <source>
        <dbReference type="EMBL" id="KTW32535.1"/>
    </source>
</evidence>
<evidence type="ECO:0000256" key="2">
    <source>
        <dbReference type="ARBA" id="ARBA00023054"/>
    </source>
</evidence>
<comment type="similarity">
    <text evidence="1">Belongs to the SIKE family.</text>
</comment>
<dbReference type="VEuPathDB" id="FungiDB:T551_00020"/>
<dbReference type="EMBL" id="LFWA01000001">
    <property type="protein sequence ID" value="KTW32535.1"/>
    <property type="molecule type" value="Genomic_DNA"/>
</dbReference>
<protein>
    <submittedName>
        <fullName evidence="3">Uncharacterized protein</fullName>
    </submittedName>
</protein>
<dbReference type="Pfam" id="PF05769">
    <property type="entry name" value="SIKE"/>
    <property type="match status" value="1"/>
</dbReference>
<organism evidence="3 4">
    <name type="scientific">Pneumocystis jirovecii (strain RU7)</name>
    <name type="common">Human pneumocystis pneumonia agent</name>
    <dbReference type="NCBI Taxonomy" id="1408657"/>
    <lineage>
        <taxon>Eukaryota</taxon>
        <taxon>Fungi</taxon>
        <taxon>Dikarya</taxon>
        <taxon>Ascomycota</taxon>
        <taxon>Taphrinomycotina</taxon>
        <taxon>Pneumocystomycetes</taxon>
        <taxon>Pneumocystaceae</taxon>
        <taxon>Pneumocystis</taxon>
    </lineage>
</organism>
<dbReference type="Proteomes" id="UP000053447">
    <property type="component" value="Unassembled WGS sequence"/>
</dbReference>
<dbReference type="STRING" id="1408657.A0A0W4ZVY6"/>
<proteinExistence type="inferred from homology"/>